<dbReference type="SUPFAM" id="SSF103473">
    <property type="entry name" value="MFS general substrate transporter"/>
    <property type="match status" value="1"/>
</dbReference>
<dbReference type="Proteomes" id="UP000294829">
    <property type="component" value="Unassembled WGS sequence"/>
</dbReference>
<dbReference type="OrthoDB" id="9787815at2"/>
<evidence type="ECO:0000256" key="3">
    <source>
        <dbReference type="ARBA" id="ARBA00022692"/>
    </source>
</evidence>
<evidence type="ECO:0000256" key="6">
    <source>
        <dbReference type="SAM" id="Phobius"/>
    </source>
</evidence>
<proteinExistence type="predicted"/>
<dbReference type="AlphaFoldDB" id="A0A4R5VS13"/>
<evidence type="ECO:0000256" key="5">
    <source>
        <dbReference type="ARBA" id="ARBA00023136"/>
    </source>
</evidence>
<dbReference type="InterPro" id="IPR011701">
    <property type="entry name" value="MFS"/>
</dbReference>
<keyword evidence="3 6" id="KW-0812">Transmembrane</keyword>
<dbReference type="RefSeq" id="WP_133331153.1">
    <property type="nucleotide sequence ID" value="NZ_SMYL01000016.1"/>
</dbReference>
<organism evidence="7 8">
    <name type="scientific">Sapientia aquatica</name>
    <dbReference type="NCBI Taxonomy" id="1549640"/>
    <lineage>
        <taxon>Bacteria</taxon>
        <taxon>Pseudomonadati</taxon>
        <taxon>Pseudomonadota</taxon>
        <taxon>Betaproteobacteria</taxon>
        <taxon>Burkholderiales</taxon>
        <taxon>Oxalobacteraceae</taxon>
        <taxon>Sapientia</taxon>
    </lineage>
</organism>
<feature type="transmembrane region" description="Helical" evidence="6">
    <location>
        <begin position="373"/>
        <end position="393"/>
    </location>
</feature>
<evidence type="ECO:0000256" key="4">
    <source>
        <dbReference type="ARBA" id="ARBA00022989"/>
    </source>
</evidence>
<feature type="transmembrane region" description="Helical" evidence="6">
    <location>
        <begin position="405"/>
        <end position="424"/>
    </location>
</feature>
<evidence type="ECO:0000313" key="8">
    <source>
        <dbReference type="Proteomes" id="UP000294829"/>
    </source>
</evidence>
<evidence type="ECO:0000256" key="1">
    <source>
        <dbReference type="ARBA" id="ARBA00004141"/>
    </source>
</evidence>
<protein>
    <submittedName>
        <fullName evidence="7">MFS transporter</fullName>
    </submittedName>
</protein>
<feature type="transmembrane region" description="Helical" evidence="6">
    <location>
        <begin position="110"/>
        <end position="131"/>
    </location>
</feature>
<evidence type="ECO:0000256" key="2">
    <source>
        <dbReference type="ARBA" id="ARBA00022448"/>
    </source>
</evidence>
<feature type="transmembrane region" description="Helical" evidence="6">
    <location>
        <begin position="310"/>
        <end position="330"/>
    </location>
</feature>
<feature type="transmembrane region" description="Helical" evidence="6">
    <location>
        <begin position="336"/>
        <end position="361"/>
    </location>
</feature>
<keyword evidence="5 6" id="KW-0472">Membrane</keyword>
<comment type="subcellular location">
    <subcellularLocation>
        <location evidence="1">Membrane</location>
        <topology evidence="1">Multi-pass membrane protein</topology>
    </subcellularLocation>
</comment>
<dbReference type="GO" id="GO:0016020">
    <property type="term" value="C:membrane"/>
    <property type="evidence" value="ECO:0007669"/>
    <property type="project" value="UniProtKB-SubCell"/>
</dbReference>
<comment type="caution">
    <text evidence="7">The sequence shown here is derived from an EMBL/GenBank/DDBJ whole genome shotgun (WGS) entry which is preliminary data.</text>
</comment>
<feature type="transmembrane region" description="Helical" evidence="6">
    <location>
        <begin position="21"/>
        <end position="43"/>
    </location>
</feature>
<dbReference type="PANTHER" id="PTHR12778:SF10">
    <property type="entry name" value="MAJOR FACILITATOR SUPERFAMILY DOMAIN-CONTAINING PROTEIN 3"/>
    <property type="match status" value="1"/>
</dbReference>
<dbReference type="Gene3D" id="1.20.1250.20">
    <property type="entry name" value="MFS general substrate transporter like domains"/>
    <property type="match status" value="1"/>
</dbReference>
<dbReference type="InterPro" id="IPR004752">
    <property type="entry name" value="AmpG_permease/AT-1"/>
</dbReference>
<keyword evidence="8" id="KW-1185">Reference proteome</keyword>
<feature type="transmembrane region" description="Helical" evidence="6">
    <location>
        <begin position="84"/>
        <end position="104"/>
    </location>
</feature>
<dbReference type="InterPro" id="IPR036259">
    <property type="entry name" value="MFS_trans_sf"/>
</dbReference>
<evidence type="ECO:0000313" key="7">
    <source>
        <dbReference type="EMBL" id="TDK60544.1"/>
    </source>
</evidence>
<dbReference type="EMBL" id="SMYL01000016">
    <property type="protein sequence ID" value="TDK60544.1"/>
    <property type="molecule type" value="Genomic_DNA"/>
</dbReference>
<feature type="transmembrane region" description="Helical" evidence="6">
    <location>
        <begin position="152"/>
        <end position="173"/>
    </location>
</feature>
<feature type="transmembrane region" description="Helical" evidence="6">
    <location>
        <begin position="282"/>
        <end position="303"/>
    </location>
</feature>
<dbReference type="GO" id="GO:0022857">
    <property type="term" value="F:transmembrane transporter activity"/>
    <property type="evidence" value="ECO:0007669"/>
    <property type="project" value="InterPro"/>
</dbReference>
<reference evidence="7 8" key="1">
    <citation type="submission" date="2019-03" db="EMBL/GenBank/DDBJ databases">
        <title>Sapientia aquatica gen. nov., sp. nov., isolated from a crater lake.</title>
        <authorList>
            <person name="Felfoldi T."/>
            <person name="Szabo A."/>
            <person name="Toth E."/>
            <person name="Schumann P."/>
            <person name="Keki Z."/>
            <person name="Marialigeti K."/>
            <person name="Mathe I."/>
        </authorList>
    </citation>
    <scope>NUCLEOTIDE SEQUENCE [LARGE SCALE GENOMIC DNA]</scope>
    <source>
        <strain evidence="7 8">SA-152</strain>
    </source>
</reference>
<feature type="transmembrane region" description="Helical" evidence="6">
    <location>
        <begin position="55"/>
        <end position="72"/>
    </location>
</feature>
<feature type="transmembrane region" description="Helical" evidence="6">
    <location>
        <begin position="238"/>
        <end position="262"/>
    </location>
</feature>
<accession>A0A4R5VS13</accession>
<dbReference type="PANTHER" id="PTHR12778">
    <property type="entry name" value="SOLUTE CARRIER FAMILY 33 ACETYL-COA TRANSPORTER -RELATED"/>
    <property type="match status" value="1"/>
</dbReference>
<sequence>MDQQDSQETKHDATARRHPMTWVPTLYFAEGLPNYLVGMMAGLMYKSMGVPNDQIARWTGLLTFAWVFKPLWSPLLEAAPSKKSMVLLFQLIGGAALLMLAASLHLPGYFLISIALLGVVALASATHDIAADGLYISSLTGHQRTIYAGWQGGFYNTAKFVAVGPLVILAGYLEVQMAPAQAWTIIFGVLGALMILLAAYHSWSLPTARNAVRTDNSLSGAFMTLKDVIVDFFKKPGIWMMILFIFLFRAGDAQVSTIAQLFLRDAREAGGLGLTTAETGALYGAVGTIAFIGGSVVGGYFAAWLGLRRAMLFLVLGMNLPNLAFYFLSAAMPTNFAVIGAAIVVENFGFGFGFVGVILFMMQVVSVGKYRTAHYAFGTGFMALGYSVFKTISGDIQVKIGYQHFFLWVLVSAIPVVVMSLWIVPKETGEQEVIVEDEVVQ</sequence>
<name>A0A4R5VS13_9BURK</name>
<dbReference type="Pfam" id="PF07690">
    <property type="entry name" value="MFS_1"/>
    <property type="match status" value="1"/>
</dbReference>
<gene>
    <name evidence="7" type="ORF">E2I14_18120</name>
</gene>
<keyword evidence="4 6" id="KW-1133">Transmembrane helix</keyword>
<feature type="transmembrane region" description="Helical" evidence="6">
    <location>
        <begin position="185"/>
        <end position="203"/>
    </location>
</feature>
<keyword evidence="2" id="KW-0813">Transport</keyword>